<accession>A0ABR3MUR4</accession>
<feature type="compositionally biased region" description="Basic and acidic residues" evidence="1">
    <location>
        <begin position="45"/>
        <end position="54"/>
    </location>
</feature>
<sequence length="344" mass="38099">MEDASSKSGKASSVSSKNTSSRSSTSNAAARARALAETAQSRASFAEREKKEKARLEAEKATLEAKLEALQAEKEAAAVQAEAEILEAAAEFVCCEARIQNDPSFKLSTSNTTTPRAQWAPASEPPSCHPASFVHSSQTPNSHSNECKGWHLCKKARTPVELLSAKHVILKSVQKETYKDEISALVEEKNISRSSVPKKLSPQIHNDLLKIGGRLGNAYLDQHEKNPIIIPKNNHVTTLLLKYYHQEVKQEGHQFTEEAIRTVGLWIVNGKRLISSILYNCVTCRKLRGRFAQQRMADLPPERLDMSPPFSYVGLDVFSLWTAVTRRTRGGATNCKLEQSFLRA</sequence>
<gene>
    <name evidence="2" type="ORF">QQF64_033740</name>
</gene>
<feature type="region of interest" description="Disordered" evidence="1">
    <location>
        <begin position="1"/>
        <end position="54"/>
    </location>
</feature>
<evidence type="ECO:0008006" key="4">
    <source>
        <dbReference type="Google" id="ProtNLM"/>
    </source>
</evidence>
<reference evidence="2 3" key="1">
    <citation type="submission" date="2023-09" db="EMBL/GenBank/DDBJ databases">
        <authorList>
            <person name="Wang M."/>
        </authorList>
    </citation>
    <scope>NUCLEOTIDE SEQUENCE [LARGE SCALE GENOMIC DNA]</scope>
    <source>
        <strain evidence="2">GT-2023</strain>
        <tissue evidence="2">Liver</tissue>
    </source>
</reference>
<dbReference type="PANTHER" id="PTHR47331">
    <property type="entry name" value="PHD-TYPE DOMAIN-CONTAINING PROTEIN"/>
    <property type="match status" value="1"/>
</dbReference>
<evidence type="ECO:0000313" key="2">
    <source>
        <dbReference type="EMBL" id="KAL1268377.1"/>
    </source>
</evidence>
<protein>
    <recommendedName>
        <fullName evidence="4">Integrase zinc-binding domain-containing protein</fullName>
    </recommendedName>
</protein>
<feature type="region of interest" description="Disordered" evidence="1">
    <location>
        <begin position="106"/>
        <end position="140"/>
    </location>
</feature>
<organism evidence="2 3">
    <name type="scientific">Cirrhinus molitorella</name>
    <name type="common">mud carp</name>
    <dbReference type="NCBI Taxonomy" id="172907"/>
    <lineage>
        <taxon>Eukaryota</taxon>
        <taxon>Metazoa</taxon>
        <taxon>Chordata</taxon>
        <taxon>Craniata</taxon>
        <taxon>Vertebrata</taxon>
        <taxon>Euteleostomi</taxon>
        <taxon>Actinopterygii</taxon>
        <taxon>Neopterygii</taxon>
        <taxon>Teleostei</taxon>
        <taxon>Ostariophysi</taxon>
        <taxon>Cypriniformes</taxon>
        <taxon>Cyprinidae</taxon>
        <taxon>Labeoninae</taxon>
        <taxon>Labeonini</taxon>
        <taxon>Cirrhinus</taxon>
    </lineage>
</organism>
<proteinExistence type="predicted"/>
<feature type="compositionally biased region" description="Low complexity" evidence="1">
    <location>
        <begin position="1"/>
        <end position="41"/>
    </location>
</feature>
<dbReference type="EMBL" id="JAYMGO010000009">
    <property type="protein sequence ID" value="KAL1268377.1"/>
    <property type="molecule type" value="Genomic_DNA"/>
</dbReference>
<evidence type="ECO:0000256" key="1">
    <source>
        <dbReference type="SAM" id="MobiDB-lite"/>
    </source>
</evidence>
<dbReference type="PANTHER" id="PTHR47331:SF6">
    <property type="entry name" value="DOUBLECORTIN DOMAIN-CONTAINING PROTEIN"/>
    <property type="match status" value="1"/>
</dbReference>
<keyword evidence="3" id="KW-1185">Reference proteome</keyword>
<evidence type="ECO:0000313" key="3">
    <source>
        <dbReference type="Proteomes" id="UP001558613"/>
    </source>
</evidence>
<dbReference type="Proteomes" id="UP001558613">
    <property type="component" value="Unassembled WGS sequence"/>
</dbReference>
<name>A0ABR3MUR4_9TELE</name>
<comment type="caution">
    <text evidence="2">The sequence shown here is derived from an EMBL/GenBank/DDBJ whole genome shotgun (WGS) entry which is preliminary data.</text>
</comment>
<feature type="compositionally biased region" description="Polar residues" evidence="1">
    <location>
        <begin position="106"/>
        <end position="116"/>
    </location>
</feature>